<proteinExistence type="predicted"/>
<protein>
    <submittedName>
        <fullName evidence="1">Uncharacterized protein</fullName>
    </submittedName>
</protein>
<sequence>MSFLETVVCKFVDLVVGFVDFGVLFDKVHFPCWQCQLNFSVSLNANGSGDRKIGRLFRNPKKSKIQVATLLLCLI</sequence>
<organism evidence="1 2">
    <name type="scientific">Phaseolus coccineus</name>
    <name type="common">Scarlet runner bean</name>
    <name type="synonym">Phaseolus multiflorus</name>
    <dbReference type="NCBI Taxonomy" id="3886"/>
    <lineage>
        <taxon>Eukaryota</taxon>
        <taxon>Viridiplantae</taxon>
        <taxon>Streptophyta</taxon>
        <taxon>Embryophyta</taxon>
        <taxon>Tracheophyta</taxon>
        <taxon>Spermatophyta</taxon>
        <taxon>Magnoliopsida</taxon>
        <taxon>eudicotyledons</taxon>
        <taxon>Gunneridae</taxon>
        <taxon>Pentapetalae</taxon>
        <taxon>rosids</taxon>
        <taxon>fabids</taxon>
        <taxon>Fabales</taxon>
        <taxon>Fabaceae</taxon>
        <taxon>Papilionoideae</taxon>
        <taxon>50 kb inversion clade</taxon>
        <taxon>NPAAA clade</taxon>
        <taxon>indigoferoid/millettioid clade</taxon>
        <taxon>Phaseoleae</taxon>
        <taxon>Phaseolus</taxon>
    </lineage>
</organism>
<accession>A0AAN9LDV5</accession>
<dbReference type="EMBL" id="JAYMYR010000011">
    <property type="protein sequence ID" value="KAK7332413.1"/>
    <property type="molecule type" value="Genomic_DNA"/>
</dbReference>
<comment type="caution">
    <text evidence="1">The sequence shown here is derived from an EMBL/GenBank/DDBJ whole genome shotgun (WGS) entry which is preliminary data.</text>
</comment>
<evidence type="ECO:0000313" key="1">
    <source>
        <dbReference type="EMBL" id="KAK7332413.1"/>
    </source>
</evidence>
<dbReference type="AlphaFoldDB" id="A0AAN9LDV5"/>
<gene>
    <name evidence="1" type="ORF">VNO80_29164</name>
</gene>
<reference evidence="1 2" key="1">
    <citation type="submission" date="2024-01" db="EMBL/GenBank/DDBJ databases">
        <title>The genomes of 5 underutilized Papilionoideae crops provide insights into root nodulation and disease resistanc.</title>
        <authorList>
            <person name="Jiang F."/>
        </authorList>
    </citation>
    <scope>NUCLEOTIDE SEQUENCE [LARGE SCALE GENOMIC DNA]</scope>
    <source>
        <strain evidence="1">JINMINGXINNONG_FW02</strain>
        <tissue evidence="1">Leaves</tissue>
    </source>
</reference>
<keyword evidence="2" id="KW-1185">Reference proteome</keyword>
<dbReference type="Proteomes" id="UP001374584">
    <property type="component" value="Unassembled WGS sequence"/>
</dbReference>
<evidence type="ECO:0000313" key="2">
    <source>
        <dbReference type="Proteomes" id="UP001374584"/>
    </source>
</evidence>
<name>A0AAN9LDV5_PHACN</name>